<dbReference type="AlphaFoldDB" id="A0A4C1U2W2"/>
<name>A0A4C1U2W2_EUMVA</name>
<protein>
    <submittedName>
        <fullName evidence="1">Uncharacterized protein</fullName>
    </submittedName>
</protein>
<dbReference type="EMBL" id="BGZK01000121">
    <property type="protein sequence ID" value="GBP20652.1"/>
    <property type="molecule type" value="Genomic_DNA"/>
</dbReference>
<proteinExistence type="predicted"/>
<accession>A0A4C1U2W2</accession>
<reference evidence="1 2" key="1">
    <citation type="journal article" date="2019" name="Commun. Biol.">
        <title>The bagworm genome reveals a unique fibroin gene that provides high tensile strength.</title>
        <authorList>
            <person name="Kono N."/>
            <person name="Nakamura H."/>
            <person name="Ohtoshi R."/>
            <person name="Tomita M."/>
            <person name="Numata K."/>
            <person name="Arakawa K."/>
        </authorList>
    </citation>
    <scope>NUCLEOTIDE SEQUENCE [LARGE SCALE GENOMIC DNA]</scope>
</reference>
<organism evidence="1 2">
    <name type="scientific">Eumeta variegata</name>
    <name type="common">Bagworm moth</name>
    <name type="synonym">Eumeta japonica</name>
    <dbReference type="NCBI Taxonomy" id="151549"/>
    <lineage>
        <taxon>Eukaryota</taxon>
        <taxon>Metazoa</taxon>
        <taxon>Ecdysozoa</taxon>
        <taxon>Arthropoda</taxon>
        <taxon>Hexapoda</taxon>
        <taxon>Insecta</taxon>
        <taxon>Pterygota</taxon>
        <taxon>Neoptera</taxon>
        <taxon>Endopterygota</taxon>
        <taxon>Lepidoptera</taxon>
        <taxon>Glossata</taxon>
        <taxon>Ditrysia</taxon>
        <taxon>Tineoidea</taxon>
        <taxon>Psychidae</taxon>
        <taxon>Oiketicinae</taxon>
        <taxon>Eumeta</taxon>
    </lineage>
</organism>
<evidence type="ECO:0000313" key="1">
    <source>
        <dbReference type="EMBL" id="GBP20652.1"/>
    </source>
</evidence>
<dbReference type="Proteomes" id="UP000299102">
    <property type="component" value="Unassembled WGS sequence"/>
</dbReference>
<sequence>MHAATLLIKAIASCRGRLRLSEFPGSRGRRVGVTRAGWDAARDNRINVHNVLLAVLLASPRSAEASATSKEPISDASNSVPLIENKTFIRYATNEQTPTRVSCICARPQQAAVERDTSDESFKRCFQAECLLEKRRRETAPSKFPRRGVRALCSDTLSDGTNAACEYARIARPLSAFRVGDSLE</sequence>
<evidence type="ECO:0000313" key="2">
    <source>
        <dbReference type="Proteomes" id="UP000299102"/>
    </source>
</evidence>
<keyword evidence="2" id="KW-1185">Reference proteome</keyword>
<comment type="caution">
    <text evidence="1">The sequence shown here is derived from an EMBL/GenBank/DDBJ whole genome shotgun (WGS) entry which is preliminary data.</text>
</comment>
<gene>
    <name evidence="1" type="ORF">EVAR_16524_1</name>
</gene>